<gene>
    <name evidence="2" type="ORF">BDV38DRAFT_234672</name>
</gene>
<feature type="chain" id="PRO_5024992447" description="Secreted protein" evidence="1">
    <location>
        <begin position="24"/>
        <end position="81"/>
    </location>
</feature>
<reference evidence="2 3" key="1">
    <citation type="submission" date="2019-04" db="EMBL/GenBank/DDBJ databases">
        <title>Friends and foes A comparative genomics study of 23 Aspergillus species from section Flavi.</title>
        <authorList>
            <consortium name="DOE Joint Genome Institute"/>
            <person name="Kjaerbolling I."/>
            <person name="Vesth T."/>
            <person name="Frisvad J.C."/>
            <person name="Nybo J.L."/>
            <person name="Theobald S."/>
            <person name="Kildgaard S."/>
            <person name="Isbrandt T."/>
            <person name="Kuo A."/>
            <person name="Sato A."/>
            <person name="Lyhne E.K."/>
            <person name="Kogle M.E."/>
            <person name="Wiebenga A."/>
            <person name="Kun R.S."/>
            <person name="Lubbers R.J."/>
            <person name="Makela M.R."/>
            <person name="Barry K."/>
            <person name="Chovatia M."/>
            <person name="Clum A."/>
            <person name="Daum C."/>
            <person name="Haridas S."/>
            <person name="He G."/>
            <person name="LaButti K."/>
            <person name="Lipzen A."/>
            <person name="Mondo S."/>
            <person name="Riley R."/>
            <person name="Salamov A."/>
            <person name="Simmons B.A."/>
            <person name="Magnuson J.K."/>
            <person name="Henrissat B."/>
            <person name="Mortensen U.H."/>
            <person name="Larsen T.O."/>
            <person name="Devries R.P."/>
            <person name="Grigoriev I.V."/>
            <person name="Machida M."/>
            <person name="Baker S.E."/>
            <person name="Andersen M.R."/>
        </authorList>
    </citation>
    <scope>NUCLEOTIDE SEQUENCE [LARGE SCALE GENOMIC DNA]</scope>
    <source>
        <strain evidence="2 3">CBS 117625</strain>
    </source>
</reference>
<name>A0A5N6TA81_ASPPS</name>
<keyword evidence="3" id="KW-1185">Reference proteome</keyword>
<proteinExistence type="predicted"/>
<dbReference type="EMBL" id="ML743553">
    <property type="protein sequence ID" value="KAE8143089.1"/>
    <property type="molecule type" value="Genomic_DNA"/>
</dbReference>
<dbReference type="GeneID" id="43637471"/>
<evidence type="ECO:0000313" key="3">
    <source>
        <dbReference type="Proteomes" id="UP000325672"/>
    </source>
</evidence>
<organism evidence="2 3">
    <name type="scientific">Aspergillus pseudotamarii</name>
    <dbReference type="NCBI Taxonomy" id="132259"/>
    <lineage>
        <taxon>Eukaryota</taxon>
        <taxon>Fungi</taxon>
        <taxon>Dikarya</taxon>
        <taxon>Ascomycota</taxon>
        <taxon>Pezizomycotina</taxon>
        <taxon>Eurotiomycetes</taxon>
        <taxon>Eurotiomycetidae</taxon>
        <taxon>Eurotiales</taxon>
        <taxon>Aspergillaceae</taxon>
        <taxon>Aspergillus</taxon>
        <taxon>Aspergillus subgen. Circumdati</taxon>
    </lineage>
</organism>
<dbReference type="AlphaFoldDB" id="A0A5N6TA81"/>
<accession>A0A5N6TA81</accession>
<evidence type="ECO:0008006" key="4">
    <source>
        <dbReference type="Google" id="ProtNLM"/>
    </source>
</evidence>
<sequence length="81" mass="9129">MCQVAVDLVLLWIIIISSRLIQSYMNPPAFNFWMKTLHPIVQIPFLISGKPDKRQCHSPKIQTPAAAFPVSTMILGHFAPL</sequence>
<keyword evidence="1" id="KW-0732">Signal</keyword>
<evidence type="ECO:0000256" key="1">
    <source>
        <dbReference type="SAM" id="SignalP"/>
    </source>
</evidence>
<evidence type="ECO:0000313" key="2">
    <source>
        <dbReference type="EMBL" id="KAE8143089.1"/>
    </source>
</evidence>
<protein>
    <recommendedName>
        <fullName evidence="4">Secreted protein</fullName>
    </recommendedName>
</protein>
<feature type="signal peptide" evidence="1">
    <location>
        <begin position="1"/>
        <end position="23"/>
    </location>
</feature>
<dbReference type="RefSeq" id="XP_031919152.1">
    <property type="nucleotide sequence ID" value="XM_032053261.1"/>
</dbReference>
<dbReference type="Proteomes" id="UP000325672">
    <property type="component" value="Unassembled WGS sequence"/>
</dbReference>